<dbReference type="GO" id="GO:0010073">
    <property type="term" value="P:meristem maintenance"/>
    <property type="evidence" value="ECO:0007669"/>
    <property type="project" value="InterPro"/>
</dbReference>
<name>A0A8J5F501_ZINOF</name>
<sequence>MTSRIKVLVSYGGRIIEGEHGVDYEGGSHQVVFLQESFEYSDLVESISRNWSSDEMMFYRLPCMSNGVIHYYCMEVKDGDDIRTLVDSIVVVESTSYPQLYVKTRKYRVKGRRSVLTQEVELGGRRSFCGHSSSLLHEPVMQSGRHSVYASTSEPIGDPFILPGRHSVCAPSSQPFGNSTLQCDRRSVYVPNQVLSKAPFEPSLDASIYDEVGPSHEVMKSFRILSQSDVPLPESIDILIATNDCQSNPLEEEDSDGLLGQDDCDEEAMIEVSEAFQFTAGANYPVSADCIGSVGNTVAMVVGTEFDTTLEFQEKEDVINAVKQYSLNCSQEYEVAESRKHGRLNRRLSPEFGVIEMNHTNVYHISLQLCNRQILEVLYGGHSVGYCRIDGALITALLERWRLETHSFHMPEGEMTVTLQDVAVLLGLHIHGSAISGRANVDIYDYCLSYGHVSDSLNVIDTHERAWISSCSDNASIGRQHNRMARAILAAFGEQRRYMDYPSEYIIQDDMHIPNYGFTPTANAPSDSMHRKVKKKMKREPFCFPTTIVHSQALPLLKIMMKHHVRRSLQKVDLNLKLALPARGDAPGIDVDDYGSPEQLSSPSSCLSLEADRDSPKEAAPMVLAACPQCFMYVMLCSADSKCPRCKSDVLLDFLHGRNAGEMTRKM</sequence>
<evidence type="ECO:0000259" key="2">
    <source>
        <dbReference type="Pfam" id="PF24747"/>
    </source>
</evidence>
<evidence type="ECO:0008006" key="5">
    <source>
        <dbReference type="Google" id="ProtNLM"/>
    </source>
</evidence>
<evidence type="ECO:0000313" key="4">
    <source>
        <dbReference type="Proteomes" id="UP000734854"/>
    </source>
</evidence>
<dbReference type="InterPro" id="IPR044824">
    <property type="entry name" value="MAIN-like"/>
</dbReference>
<dbReference type="EMBL" id="JACMSC010000017">
    <property type="protein sequence ID" value="KAG6479970.1"/>
    <property type="molecule type" value="Genomic_DNA"/>
</dbReference>
<protein>
    <recommendedName>
        <fullName evidence="5">Aminotransferase-like plant mobile domain-containing protein</fullName>
    </recommendedName>
</protein>
<dbReference type="PANTHER" id="PTHR46033">
    <property type="entry name" value="PROTEIN MAIN-LIKE 2"/>
    <property type="match status" value="1"/>
</dbReference>
<dbReference type="Pfam" id="PF24747">
    <property type="entry name" value="Zn-ribbon_GIR1"/>
    <property type="match status" value="1"/>
</dbReference>
<dbReference type="InterPro" id="IPR019557">
    <property type="entry name" value="AminoTfrase-like_pln_mobile"/>
</dbReference>
<gene>
    <name evidence="3" type="ORF">ZIOFF_063447</name>
</gene>
<feature type="domain" description="Aminotransferase-like plant mobile" evidence="1">
    <location>
        <begin position="384"/>
        <end position="440"/>
    </location>
</feature>
<organism evidence="3 4">
    <name type="scientific">Zingiber officinale</name>
    <name type="common">Ginger</name>
    <name type="synonym">Amomum zingiber</name>
    <dbReference type="NCBI Taxonomy" id="94328"/>
    <lineage>
        <taxon>Eukaryota</taxon>
        <taxon>Viridiplantae</taxon>
        <taxon>Streptophyta</taxon>
        <taxon>Embryophyta</taxon>
        <taxon>Tracheophyta</taxon>
        <taxon>Spermatophyta</taxon>
        <taxon>Magnoliopsida</taxon>
        <taxon>Liliopsida</taxon>
        <taxon>Zingiberales</taxon>
        <taxon>Zingiberaceae</taxon>
        <taxon>Zingiber</taxon>
    </lineage>
</organism>
<dbReference type="Pfam" id="PF10536">
    <property type="entry name" value="PMD"/>
    <property type="match status" value="1"/>
</dbReference>
<reference evidence="3 4" key="1">
    <citation type="submission" date="2020-08" db="EMBL/GenBank/DDBJ databases">
        <title>Plant Genome Project.</title>
        <authorList>
            <person name="Zhang R.-G."/>
        </authorList>
    </citation>
    <scope>NUCLEOTIDE SEQUENCE [LARGE SCALE GENOMIC DNA]</scope>
    <source>
        <tissue evidence="3">Rhizome</tissue>
    </source>
</reference>
<comment type="caution">
    <text evidence="3">The sequence shown here is derived from an EMBL/GenBank/DDBJ whole genome shotgun (WGS) entry which is preliminary data.</text>
</comment>
<feature type="domain" description="GIR1-like zinc ribbon" evidence="2">
    <location>
        <begin position="622"/>
        <end position="656"/>
    </location>
</feature>
<accession>A0A8J5F501</accession>
<dbReference type="Proteomes" id="UP000734854">
    <property type="component" value="Unassembled WGS sequence"/>
</dbReference>
<keyword evidence="4" id="KW-1185">Reference proteome</keyword>
<proteinExistence type="predicted"/>
<dbReference type="PANTHER" id="PTHR46033:SF8">
    <property type="entry name" value="PROTEIN MAINTENANCE OF MERISTEMS-LIKE"/>
    <property type="match status" value="1"/>
</dbReference>
<dbReference type="AlphaFoldDB" id="A0A8J5F501"/>
<dbReference type="InterPro" id="IPR056440">
    <property type="entry name" value="Zn-ribbon_GIR1"/>
</dbReference>
<evidence type="ECO:0000313" key="3">
    <source>
        <dbReference type="EMBL" id="KAG6479970.1"/>
    </source>
</evidence>
<evidence type="ECO:0000259" key="1">
    <source>
        <dbReference type="Pfam" id="PF10536"/>
    </source>
</evidence>